<sequence>MLPTFARRSQYGTRNEGARGVQPWRQRVEYETFRSKYAPHAMISGAFAVAAGTGVLLLFDAVPKVQRDILQKVPIIGPYFVHEVPPEDNPF</sequence>
<keyword evidence="1" id="KW-0472">Membrane</keyword>
<dbReference type="InterPro" id="IPR019182">
    <property type="entry name" value="Cytochrome_b-c1_su10_fun"/>
</dbReference>
<dbReference type="RefSeq" id="XP_064661499.1">
    <property type="nucleotide sequence ID" value="XM_064800160.1"/>
</dbReference>
<comment type="caution">
    <text evidence="2">The sequence shown here is derived from an EMBL/GenBank/DDBJ whole genome shotgun (WGS) entry which is preliminary data.</text>
</comment>
<evidence type="ECO:0008006" key="4">
    <source>
        <dbReference type="Google" id="ProtNLM"/>
    </source>
</evidence>
<evidence type="ECO:0000313" key="3">
    <source>
        <dbReference type="Proteomes" id="UP001337655"/>
    </source>
</evidence>
<evidence type="ECO:0000313" key="2">
    <source>
        <dbReference type="EMBL" id="KAK5172781.1"/>
    </source>
</evidence>
<gene>
    <name evidence="2" type="ORF">LTR77_002901</name>
</gene>
<reference evidence="2 3" key="1">
    <citation type="submission" date="2023-08" db="EMBL/GenBank/DDBJ databases">
        <title>Black Yeasts Isolated from many extreme environments.</title>
        <authorList>
            <person name="Coleine C."/>
            <person name="Stajich J.E."/>
            <person name="Selbmann L."/>
        </authorList>
    </citation>
    <scope>NUCLEOTIDE SEQUENCE [LARGE SCALE GENOMIC DNA]</scope>
    <source>
        <strain evidence="2 3">CCFEE 5935</strain>
    </source>
</reference>
<feature type="transmembrane region" description="Helical" evidence="1">
    <location>
        <begin position="37"/>
        <end position="59"/>
    </location>
</feature>
<evidence type="ECO:0000256" key="1">
    <source>
        <dbReference type="SAM" id="Phobius"/>
    </source>
</evidence>
<keyword evidence="3" id="KW-1185">Reference proteome</keyword>
<organism evidence="2 3">
    <name type="scientific">Saxophila tyrrhenica</name>
    <dbReference type="NCBI Taxonomy" id="1690608"/>
    <lineage>
        <taxon>Eukaryota</taxon>
        <taxon>Fungi</taxon>
        <taxon>Dikarya</taxon>
        <taxon>Ascomycota</taxon>
        <taxon>Pezizomycotina</taxon>
        <taxon>Dothideomycetes</taxon>
        <taxon>Dothideomycetidae</taxon>
        <taxon>Mycosphaerellales</taxon>
        <taxon>Extremaceae</taxon>
        <taxon>Saxophila</taxon>
    </lineage>
</organism>
<dbReference type="GeneID" id="89924248"/>
<dbReference type="PANTHER" id="PTHR28254">
    <property type="entry name" value="CYTOCHROME B-C1 COMPLEX SUBUNIT 10"/>
    <property type="match status" value="1"/>
</dbReference>
<protein>
    <recommendedName>
        <fullName evidence="4">Cytochrome b-c1 complex subunit 10</fullName>
    </recommendedName>
</protein>
<dbReference type="PANTHER" id="PTHR28254:SF1">
    <property type="entry name" value="CYTOCHROME B-C1 COMPLEX SUBUNIT 10, MITOCHONDRIAL"/>
    <property type="match status" value="1"/>
</dbReference>
<dbReference type="GO" id="GO:0005739">
    <property type="term" value="C:mitochondrion"/>
    <property type="evidence" value="ECO:0007669"/>
    <property type="project" value="GOC"/>
</dbReference>
<proteinExistence type="predicted"/>
<accession>A0AAV9PGG6</accession>
<name>A0AAV9PGG6_9PEZI</name>
<dbReference type="GO" id="GO:0006122">
    <property type="term" value="P:mitochondrial electron transport, ubiquinol to cytochrome c"/>
    <property type="evidence" value="ECO:0007669"/>
    <property type="project" value="InterPro"/>
</dbReference>
<keyword evidence="1" id="KW-0812">Transmembrane</keyword>
<dbReference type="EMBL" id="JAVRRT010000004">
    <property type="protein sequence ID" value="KAK5172781.1"/>
    <property type="molecule type" value="Genomic_DNA"/>
</dbReference>
<keyword evidence="1" id="KW-1133">Transmembrane helix</keyword>
<dbReference type="Pfam" id="PF09796">
    <property type="entry name" value="QCR10"/>
    <property type="match status" value="1"/>
</dbReference>
<dbReference type="AlphaFoldDB" id="A0AAV9PGG6"/>
<dbReference type="Proteomes" id="UP001337655">
    <property type="component" value="Unassembled WGS sequence"/>
</dbReference>